<reference evidence="3" key="1">
    <citation type="journal article" date="2019" name="Int. J. Syst. Evol. Microbiol.">
        <title>The Global Catalogue of Microorganisms (GCM) 10K type strain sequencing project: providing services to taxonomists for standard genome sequencing and annotation.</title>
        <authorList>
            <consortium name="The Broad Institute Genomics Platform"/>
            <consortium name="The Broad Institute Genome Sequencing Center for Infectious Disease"/>
            <person name="Wu L."/>
            <person name="Ma J."/>
        </authorList>
    </citation>
    <scope>NUCLEOTIDE SEQUENCE [LARGE SCALE GENOMIC DNA]</scope>
    <source>
        <strain evidence="3">CGMCC 1.13718</strain>
    </source>
</reference>
<feature type="transmembrane region" description="Helical" evidence="1">
    <location>
        <begin position="51"/>
        <end position="69"/>
    </location>
</feature>
<proteinExistence type="predicted"/>
<keyword evidence="3" id="KW-1185">Reference proteome</keyword>
<dbReference type="Proteomes" id="UP001595926">
    <property type="component" value="Unassembled WGS sequence"/>
</dbReference>
<name>A0ABV9T8Q4_9GAMM</name>
<gene>
    <name evidence="2" type="ORF">ACFPDQ_00450</name>
</gene>
<sequence length="148" mass="17326">MYCINCGNEIEESSLKCNVCGAKRADVKTFSWLGFFFGLFYYAGKNIKKACLIYIVYLFITFTLDYFFINNIIYSSLSGLLYFTVLGVYIGVAVTKEPSFRKKEFNWFHANVFALIIFIISFSYQIYTFKEVHPQEYQALIQFIDLKN</sequence>
<keyword evidence="1" id="KW-0472">Membrane</keyword>
<protein>
    <submittedName>
        <fullName evidence="2">Zinc ribbon domain-containing protein</fullName>
    </submittedName>
</protein>
<keyword evidence="1" id="KW-0812">Transmembrane</keyword>
<dbReference type="EMBL" id="JBHSJH010000001">
    <property type="protein sequence ID" value="MFC4891515.1"/>
    <property type="molecule type" value="Genomic_DNA"/>
</dbReference>
<evidence type="ECO:0000313" key="3">
    <source>
        <dbReference type="Proteomes" id="UP001595926"/>
    </source>
</evidence>
<accession>A0ABV9T8Q4</accession>
<organism evidence="2 3">
    <name type="scientific">Pseudofrancisella aestuarii</name>
    <dbReference type="NCBI Taxonomy" id="2670347"/>
    <lineage>
        <taxon>Bacteria</taxon>
        <taxon>Pseudomonadati</taxon>
        <taxon>Pseudomonadota</taxon>
        <taxon>Gammaproteobacteria</taxon>
        <taxon>Thiotrichales</taxon>
        <taxon>Francisellaceae</taxon>
        <taxon>Pseudofrancisella</taxon>
    </lineage>
</organism>
<evidence type="ECO:0000313" key="2">
    <source>
        <dbReference type="EMBL" id="MFC4891515.1"/>
    </source>
</evidence>
<comment type="caution">
    <text evidence="2">The sequence shown here is derived from an EMBL/GenBank/DDBJ whole genome shotgun (WGS) entry which is preliminary data.</text>
</comment>
<evidence type="ECO:0000256" key="1">
    <source>
        <dbReference type="SAM" id="Phobius"/>
    </source>
</evidence>
<feature type="transmembrane region" description="Helical" evidence="1">
    <location>
        <begin position="107"/>
        <end position="127"/>
    </location>
</feature>
<keyword evidence="1" id="KW-1133">Transmembrane helix</keyword>
<dbReference type="RefSeq" id="WP_119330741.1">
    <property type="nucleotide sequence ID" value="NZ_JBHSJH010000001.1"/>
</dbReference>
<feature type="transmembrane region" description="Helical" evidence="1">
    <location>
        <begin position="75"/>
        <end position="95"/>
    </location>
</feature>